<dbReference type="SUPFAM" id="SSF55781">
    <property type="entry name" value="GAF domain-like"/>
    <property type="match status" value="1"/>
</dbReference>
<dbReference type="VEuPathDB" id="FungiDB:AeMF1_010829"/>
<comment type="caution">
    <text evidence="7">The sequence shown here is derived from an EMBL/GenBank/DDBJ whole genome shotgun (WGS) entry which is preliminary data.</text>
</comment>
<keyword evidence="3" id="KW-0862">Zinc</keyword>
<dbReference type="SUPFAM" id="SSF57903">
    <property type="entry name" value="FYVE/PHD zinc finger"/>
    <property type="match status" value="1"/>
</dbReference>
<dbReference type="InterPro" id="IPR000306">
    <property type="entry name" value="Znf_FYVE"/>
</dbReference>
<evidence type="ECO:0000259" key="6">
    <source>
        <dbReference type="PROSITE" id="PS50178"/>
    </source>
</evidence>
<protein>
    <recommendedName>
        <fullName evidence="6">FYVE-type domain-containing protein</fullName>
    </recommendedName>
</protein>
<dbReference type="Proteomes" id="UP000481153">
    <property type="component" value="Unassembled WGS sequence"/>
</dbReference>
<dbReference type="CDD" id="cd00065">
    <property type="entry name" value="FYVE_like_SF"/>
    <property type="match status" value="1"/>
</dbReference>
<feature type="region of interest" description="Disordered" evidence="5">
    <location>
        <begin position="420"/>
        <end position="440"/>
    </location>
</feature>
<evidence type="ECO:0000256" key="2">
    <source>
        <dbReference type="ARBA" id="ARBA00022771"/>
    </source>
</evidence>
<dbReference type="SMART" id="SM00064">
    <property type="entry name" value="FYVE"/>
    <property type="match status" value="1"/>
</dbReference>
<dbReference type="InterPro" id="IPR013083">
    <property type="entry name" value="Znf_RING/FYVE/PHD"/>
</dbReference>
<dbReference type="PANTHER" id="PTHR43102:SF2">
    <property type="entry name" value="GAF DOMAIN-CONTAINING PROTEIN"/>
    <property type="match status" value="1"/>
</dbReference>
<accession>A0A6G0XCX1</accession>
<proteinExistence type="predicted"/>
<keyword evidence="1" id="KW-0479">Metal-binding</keyword>
<dbReference type="Gene3D" id="3.30.40.10">
    <property type="entry name" value="Zinc/RING finger domain, C3HC4 (zinc finger)"/>
    <property type="match status" value="1"/>
</dbReference>
<dbReference type="GO" id="GO:0008270">
    <property type="term" value="F:zinc ion binding"/>
    <property type="evidence" value="ECO:0007669"/>
    <property type="project" value="UniProtKB-KW"/>
</dbReference>
<dbReference type="Pfam" id="PF01590">
    <property type="entry name" value="GAF"/>
    <property type="match status" value="1"/>
</dbReference>
<sequence>MRRLRSPSRPCRISTPPHDKRLNVKITPPETHWLRAAGQRATEDLLRLETAKKWRPVQTSEMINSSDGRRSDSGILLTQTADNKLFTLRGTTTIHATAADVVRVLCIKEPVLVQKAFCRFFGTTGTLVNVYFQPEDDNSASNRVLSVETLELQSTQLGELDVPQTAQTSGDGKRKYAFLRYSQPLESTADDLAGRSLPRGSAVCIWETVDMKSGPKAGNAAFHKCGFLVEPSSENQVRLTFYLSHALDASGSQGSVLSSAAYFILLRMIRSTLRSIHGAIVDYRIHNITTLPKSVWNDGSHCSLCAKPFKLFRPKHHCRHCGDVVCTSCSMMRDARDNQSLRACMPCVEGHPSCMMRHSSKLSQMPSQLIYPSPNDPKRANHDDVLQPDLYRQRSEPSLHKVKDVKLKDASHRLRPVVKTDPTITPDMRNEPPTKSMFDPSEFDGLVDPKLGWGASSPLSSSVHEKTHAPERGKFITDSSPLTYHLSFKHGRAWPDPPEAPHEGKRLRKAQTLGLFRRHDEANTYVKMTCRTMQCPVGALTIIGQTHGHVIAKVGIDGESVSNDIMFDSHVIMSSDPLVVLDCLDDLRFMTNPLVCEGSPGIRFYVGVPLIASDGTIVGALSVLGHAHRCHAIPSCQTHSSPTGPLHLQRQTAQHTFCWYVVTFGFDQNHQRLMSQNNPCDATALSAKGRQCGQSNFKPEEDEQLALAYVKVSTDAAVGTDQTADKFWAKVHNEFNYKRLAGTERSQNSLLNRFNNVLQKDVSKFVGHLAQSLREYHSGWHMQDYVEDAKRKYKDTKQSVFKHEGVYKVLKRLPKFEIAPAGMASQTRRALDLDTDESVDVVPEGQPTLGQRPLIGKKKAKKRRIEHERGMSSTAQLARIAGATEKKNGFIKEHIMMEVFKIDPDSEESKRFFSLKRKQYMNEIEPEMNRDNEDVV</sequence>
<feature type="domain" description="FYVE-type" evidence="6">
    <location>
        <begin position="296"/>
        <end position="352"/>
    </location>
</feature>
<dbReference type="Pfam" id="PF01363">
    <property type="entry name" value="FYVE"/>
    <property type="match status" value="1"/>
</dbReference>
<organism evidence="7 8">
    <name type="scientific">Aphanomyces euteiches</name>
    <dbReference type="NCBI Taxonomy" id="100861"/>
    <lineage>
        <taxon>Eukaryota</taxon>
        <taxon>Sar</taxon>
        <taxon>Stramenopiles</taxon>
        <taxon>Oomycota</taxon>
        <taxon>Saprolegniomycetes</taxon>
        <taxon>Saprolegniales</taxon>
        <taxon>Verrucalvaceae</taxon>
        <taxon>Aphanomyces</taxon>
    </lineage>
</organism>
<dbReference type="InterPro" id="IPR011011">
    <property type="entry name" value="Znf_FYVE_PHD"/>
</dbReference>
<keyword evidence="8" id="KW-1185">Reference proteome</keyword>
<dbReference type="EMBL" id="VJMJ01000079">
    <property type="protein sequence ID" value="KAF0738050.1"/>
    <property type="molecule type" value="Genomic_DNA"/>
</dbReference>
<name>A0A6G0XCX1_9STRA</name>
<evidence type="ECO:0000256" key="4">
    <source>
        <dbReference type="PROSITE-ProRule" id="PRU00091"/>
    </source>
</evidence>
<dbReference type="InterPro" id="IPR003018">
    <property type="entry name" value="GAF"/>
</dbReference>
<evidence type="ECO:0000256" key="5">
    <source>
        <dbReference type="SAM" id="MobiDB-lite"/>
    </source>
</evidence>
<dbReference type="AlphaFoldDB" id="A0A6G0XCX1"/>
<evidence type="ECO:0000256" key="1">
    <source>
        <dbReference type="ARBA" id="ARBA00022723"/>
    </source>
</evidence>
<evidence type="ECO:0000256" key="3">
    <source>
        <dbReference type="ARBA" id="ARBA00022833"/>
    </source>
</evidence>
<evidence type="ECO:0000313" key="8">
    <source>
        <dbReference type="Proteomes" id="UP000481153"/>
    </source>
</evidence>
<dbReference type="InterPro" id="IPR017455">
    <property type="entry name" value="Znf_FYVE-rel"/>
</dbReference>
<gene>
    <name evidence="7" type="ORF">Ae201684_006042</name>
</gene>
<dbReference type="PANTHER" id="PTHR43102">
    <property type="entry name" value="SLR1143 PROTEIN"/>
    <property type="match status" value="1"/>
</dbReference>
<evidence type="ECO:0000313" key="7">
    <source>
        <dbReference type="EMBL" id="KAF0738050.1"/>
    </source>
</evidence>
<reference evidence="7 8" key="1">
    <citation type="submission" date="2019-07" db="EMBL/GenBank/DDBJ databases">
        <title>Genomics analysis of Aphanomyces spp. identifies a new class of oomycete effector associated with host adaptation.</title>
        <authorList>
            <person name="Gaulin E."/>
        </authorList>
    </citation>
    <scope>NUCLEOTIDE SEQUENCE [LARGE SCALE GENOMIC DNA]</scope>
    <source>
        <strain evidence="7 8">ATCC 201684</strain>
    </source>
</reference>
<keyword evidence="2 4" id="KW-0863">Zinc-finger</keyword>
<dbReference type="PROSITE" id="PS50178">
    <property type="entry name" value="ZF_FYVE"/>
    <property type="match status" value="1"/>
</dbReference>
<dbReference type="VEuPathDB" id="FungiDB:AeMF1_012896"/>